<dbReference type="Pfam" id="PF03797">
    <property type="entry name" value="Autotransporter"/>
    <property type="match status" value="1"/>
</dbReference>
<organism evidence="2 3">
    <name type="scientific">Bartonella vinsonii subsp. arupensis Pm136co</name>
    <dbReference type="NCBI Taxonomy" id="1094561"/>
    <lineage>
        <taxon>Bacteria</taxon>
        <taxon>Pseudomonadati</taxon>
        <taxon>Pseudomonadota</taxon>
        <taxon>Alphaproteobacteria</taxon>
        <taxon>Hyphomicrobiales</taxon>
        <taxon>Bartonellaceae</taxon>
        <taxon>Bartonella</taxon>
    </lineage>
</organism>
<evidence type="ECO:0000313" key="3">
    <source>
        <dbReference type="Proteomes" id="UP000008948"/>
    </source>
</evidence>
<reference evidence="2 3" key="1">
    <citation type="submission" date="2012-03" db="EMBL/GenBank/DDBJ databases">
        <title>The Genome Sequence of Bartonella vinsonii subsp. arupensis str. Pm136co.</title>
        <authorList>
            <consortium name="The Broad Institute Genome Sequencing Platform"/>
            <consortium name="The Broad Institute Genome Sequencing Center for Infectious Disease"/>
            <person name="Feldgarden M."/>
            <person name="Kirby J."/>
            <person name="Kosoy M."/>
            <person name="Birtles R."/>
            <person name="Probert W.S."/>
            <person name="Chiaraviglio L."/>
            <person name="Young S.K."/>
            <person name="Zeng Q."/>
            <person name="Gargeya S."/>
            <person name="Fitzgerald M."/>
            <person name="Haas B."/>
            <person name="Abouelleil A."/>
            <person name="Alvarado L."/>
            <person name="Arachchi H.M."/>
            <person name="Berlin A."/>
            <person name="Chapman S.B."/>
            <person name="Gearin G."/>
            <person name="Goldberg J."/>
            <person name="Griggs A."/>
            <person name="Gujja S."/>
            <person name="Hansen M."/>
            <person name="Heiman D."/>
            <person name="Howarth C."/>
            <person name="Larimer J."/>
            <person name="Lui A."/>
            <person name="MacDonald P.J.P."/>
            <person name="McCowen C."/>
            <person name="Montmayeur A."/>
            <person name="Murphy C."/>
            <person name="Neiman D."/>
            <person name="Pearson M."/>
            <person name="Priest M."/>
            <person name="Roberts A."/>
            <person name="Saif S."/>
            <person name="Shea T."/>
            <person name="Sisk P."/>
            <person name="Stolte C."/>
            <person name="Sykes S."/>
            <person name="Wortman J."/>
            <person name="Nusbaum C."/>
            <person name="Birren B."/>
        </authorList>
    </citation>
    <scope>NUCLEOTIDE SEQUENCE [LARGE SCALE GENOMIC DNA]</scope>
    <source>
        <strain evidence="2 3">Pm136co</strain>
    </source>
</reference>
<dbReference type="InterPro" id="IPR036709">
    <property type="entry name" value="Autotransporte_beta_dom_sf"/>
</dbReference>
<evidence type="ECO:0000259" key="1">
    <source>
        <dbReference type="Pfam" id="PF03797"/>
    </source>
</evidence>
<dbReference type="Proteomes" id="UP000008948">
    <property type="component" value="Unassembled WGS sequence"/>
</dbReference>
<name>A0ABP2QSM4_BARVI</name>
<protein>
    <submittedName>
        <fullName evidence="2">Outer membrane autotransporter barrel domain-containing protein</fullName>
    </submittedName>
</protein>
<gene>
    <name evidence="2" type="ORF">MEI_01055</name>
</gene>
<sequence>MFMIGDESFVVDPQVQQVVYQHLRFDKAHDVDDFDIDMGKVDQWVARVGGRLTKTLSASDEARVVAFYGKLHLSHGLGGKQSVHFKDAFQLGAFGSSLEAGLGFNAKLSQKFALHGDRDVSGKTTVHVQGVSGSPGALTV</sequence>
<feature type="domain" description="Autotransporter" evidence="1">
    <location>
        <begin position="7"/>
        <end position="117"/>
    </location>
</feature>
<comment type="caution">
    <text evidence="2">The sequence shown here is derived from an EMBL/GenBank/DDBJ whole genome shotgun (WGS) entry which is preliminary data.</text>
</comment>
<dbReference type="InterPro" id="IPR006315">
    <property type="entry name" value="OM_autotransptr_brl_dom"/>
</dbReference>
<accession>A0ABP2QSM4</accession>
<dbReference type="NCBIfam" id="TIGR01414">
    <property type="entry name" value="autotrans_barl"/>
    <property type="match status" value="1"/>
</dbReference>
<dbReference type="EMBL" id="AIMH01000028">
    <property type="protein sequence ID" value="EJF97950.1"/>
    <property type="molecule type" value="Genomic_DNA"/>
</dbReference>
<evidence type="ECO:0000313" key="2">
    <source>
        <dbReference type="EMBL" id="EJF97950.1"/>
    </source>
</evidence>
<keyword evidence="3" id="KW-1185">Reference proteome</keyword>
<dbReference type="InterPro" id="IPR005546">
    <property type="entry name" value="Autotransporte_beta"/>
</dbReference>
<dbReference type="Gene3D" id="2.40.128.130">
    <property type="entry name" value="Autotransporter beta-domain"/>
    <property type="match status" value="1"/>
</dbReference>
<dbReference type="SUPFAM" id="SSF103515">
    <property type="entry name" value="Autotransporter"/>
    <property type="match status" value="1"/>
</dbReference>
<proteinExistence type="predicted"/>